<keyword evidence="2" id="KW-1185">Reference proteome</keyword>
<dbReference type="STRING" id="702114.A1355_13105"/>
<dbReference type="AlphaFoldDB" id="A0A177N7D6"/>
<dbReference type="EMBL" id="LUUK01000206">
    <property type="protein sequence ID" value="OAI13781.1"/>
    <property type="molecule type" value="Genomic_DNA"/>
</dbReference>
<gene>
    <name evidence="1" type="ORF">A1355_13105</name>
</gene>
<dbReference type="Proteomes" id="UP000077628">
    <property type="component" value="Unassembled WGS sequence"/>
</dbReference>
<evidence type="ECO:0000313" key="2">
    <source>
        <dbReference type="Proteomes" id="UP000077628"/>
    </source>
</evidence>
<accession>A0A177N7D6</accession>
<protein>
    <recommendedName>
        <fullName evidence="3">DUF4912 domain-containing protein</fullName>
    </recommendedName>
</protein>
<evidence type="ECO:0000313" key="1">
    <source>
        <dbReference type="EMBL" id="OAI13781.1"/>
    </source>
</evidence>
<organism evidence="1 2">
    <name type="scientific">Methylomonas koyamae</name>
    <dbReference type="NCBI Taxonomy" id="702114"/>
    <lineage>
        <taxon>Bacteria</taxon>
        <taxon>Pseudomonadati</taxon>
        <taxon>Pseudomonadota</taxon>
        <taxon>Gammaproteobacteria</taxon>
        <taxon>Methylococcales</taxon>
        <taxon>Methylococcaceae</taxon>
        <taxon>Methylomonas</taxon>
    </lineage>
</organism>
<proteinExistence type="predicted"/>
<sequence>MAFSQSPTPSRAPLSAEELREISLSISRQFAPRRYESGVRRAPTGGFSPSELLEISQQISREYAPRARGSQASLLLLPIDPRHLHAFWQLDAPPPATLPNQPESSPLTLRIFRQAPATNPAADSPAPPASAPVWFDVPVAADASRQRIVLPEYLGGAAAHYRAVLGRLTGDRQFSPLAISNDAATAALPDGNHDLTPSVAQFMLPLQLAASSTLAADPAAPTSDADD</sequence>
<dbReference type="OrthoDB" id="5573790at2"/>
<name>A0A177N7D6_9GAMM</name>
<comment type="caution">
    <text evidence="1">The sequence shown here is derived from an EMBL/GenBank/DDBJ whole genome shotgun (WGS) entry which is preliminary data.</text>
</comment>
<evidence type="ECO:0008006" key="3">
    <source>
        <dbReference type="Google" id="ProtNLM"/>
    </source>
</evidence>
<reference evidence="2" key="1">
    <citation type="submission" date="2016-03" db="EMBL/GenBank/DDBJ databases">
        <authorList>
            <person name="Heylen K."/>
            <person name="De Vos P."/>
            <person name="Vekeman B."/>
        </authorList>
    </citation>
    <scope>NUCLEOTIDE SEQUENCE [LARGE SCALE GENOMIC DNA]</scope>
    <source>
        <strain evidence="2">R-45383</strain>
    </source>
</reference>
<dbReference type="RefSeq" id="WP_064031162.1">
    <property type="nucleotide sequence ID" value="NZ_LUUK01000206.1"/>
</dbReference>